<keyword evidence="3" id="KW-1185">Reference proteome</keyword>
<sequence length="476" mass="54818">MFQQGEDPIECINKTMAFLSVVVSRFPPSNNQLRTSSNPRNQATIQDGRVTVQQVKGRQNLSYTRTRNIGIATTSKGNVAASPSRVVKCYNYQGEGHIARQCTQPKRPRNAAWFKEKLMLAEAQEAGQILDEEKLTFFVDPGISEALVAQQTIPQNSSFQTDDLDAYDLDCDDLSLAKAVLMENLSNCDPEVLSEVPYSDYYPNNMINQDEQEMQYSEQTHVDDFEDNEIHIVEQMTDHVAHLDKENQTNKIVNESLTVELERYKERIAIFEQRLNVDLNKREKLIDSQMDDLICDRNAKLAAFQQEIDTLKETLSNNVKEKESLSKTLTVFKTESKEKESKNIDKEIVLEKQNKELKNIISQRIQPTLYDGNVIAKELVVISVIDDEETLIPEEESRSKMLDKQNDPILVEKKIKISIIDYSKLNKIKEDFGKRFVTKKNCLQNKLSSYNIRPFLKHPLRHIHLLESKLLVNFLR</sequence>
<evidence type="ECO:0000313" key="2">
    <source>
        <dbReference type="EMBL" id="GJT26148.1"/>
    </source>
</evidence>
<evidence type="ECO:0000313" key="3">
    <source>
        <dbReference type="Proteomes" id="UP001151760"/>
    </source>
</evidence>
<dbReference type="EMBL" id="BQNB010014268">
    <property type="protein sequence ID" value="GJT26148.1"/>
    <property type="molecule type" value="Genomic_DNA"/>
</dbReference>
<protein>
    <recommendedName>
        <fullName evidence="4">CCHC-type domain-containing protein</fullName>
    </recommendedName>
</protein>
<keyword evidence="1" id="KW-0175">Coiled coil</keyword>
<evidence type="ECO:0008006" key="4">
    <source>
        <dbReference type="Google" id="ProtNLM"/>
    </source>
</evidence>
<organism evidence="2 3">
    <name type="scientific">Tanacetum coccineum</name>
    <dbReference type="NCBI Taxonomy" id="301880"/>
    <lineage>
        <taxon>Eukaryota</taxon>
        <taxon>Viridiplantae</taxon>
        <taxon>Streptophyta</taxon>
        <taxon>Embryophyta</taxon>
        <taxon>Tracheophyta</taxon>
        <taxon>Spermatophyta</taxon>
        <taxon>Magnoliopsida</taxon>
        <taxon>eudicotyledons</taxon>
        <taxon>Gunneridae</taxon>
        <taxon>Pentapetalae</taxon>
        <taxon>asterids</taxon>
        <taxon>campanulids</taxon>
        <taxon>Asterales</taxon>
        <taxon>Asteraceae</taxon>
        <taxon>Asteroideae</taxon>
        <taxon>Anthemideae</taxon>
        <taxon>Anthemidinae</taxon>
        <taxon>Tanacetum</taxon>
    </lineage>
</organism>
<reference evidence="2" key="1">
    <citation type="journal article" date="2022" name="Int. J. Mol. Sci.">
        <title>Draft Genome of Tanacetum Coccineum: Genomic Comparison of Closely Related Tanacetum-Family Plants.</title>
        <authorList>
            <person name="Yamashiro T."/>
            <person name="Shiraishi A."/>
            <person name="Nakayama K."/>
            <person name="Satake H."/>
        </authorList>
    </citation>
    <scope>NUCLEOTIDE SEQUENCE</scope>
</reference>
<reference evidence="2" key="2">
    <citation type="submission" date="2022-01" db="EMBL/GenBank/DDBJ databases">
        <authorList>
            <person name="Yamashiro T."/>
            <person name="Shiraishi A."/>
            <person name="Satake H."/>
            <person name="Nakayama K."/>
        </authorList>
    </citation>
    <scope>NUCLEOTIDE SEQUENCE</scope>
</reference>
<evidence type="ECO:0000256" key="1">
    <source>
        <dbReference type="SAM" id="Coils"/>
    </source>
</evidence>
<dbReference type="Proteomes" id="UP001151760">
    <property type="component" value="Unassembled WGS sequence"/>
</dbReference>
<gene>
    <name evidence="2" type="ORF">Tco_0906423</name>
</gene>
<name>A0ABQ5CIT3_9ASTR</name>
<comment type="caution">
    <text evidence="2">The sequence shown here is derived from an EMBL/GenBank/DDBJ whole genome shotgun (WGS) entry which is preliminary data.</text>
</comment>
<feature type="coiled-coil region" evidence="1">
    <location>
        <begin position="254"/>
        <end position="321"/>
    </location>
</feature>
<accession>A0ABQ5CIT3</accession>
<proteinExistence type="predicted"/>
<dbReference type="Gene3D" id="4.10.60.10">
    <property type="entry name" value="Zinc finger, CCHC-type"/>
    <property type="match status" value="1"/>
</dbReference>